<dbReference type="EMBL" id="JACTVM010000004">
    <property type="protein sequence ID" value="MBC9227187.1"/>
    <property type="molecule type" value="Genomic_DNA"/>
</dbReference>
<dbReference type="Pfam" id="PF05045">
    <property type="entry name" value="RgpF"/>
    <property type="match status" value="1"/>
</dbReference>
<reference evidence="1" key="1">
    <citation type="submission" date="2020-09" db="EMBL/GenBank/DDBJ databases">
        <title>Novel species in genus Aeromicrobium.</title>
        <authorList>
            <person name="Zhang G."/>
        </authorList>
    </citation>
    <scope>NUCLEOTIDE SEQUENCE</scope>
    <source>
        <strain evidence="1">Zg-636</strain>
    </source>
</reference>
<proteinExistence type="predicted"/>
<dbReference type="AlphaFoldDB" id="A0A8I0EXI3"/>
<sequence length="401" mass="46149">MSAEDLAALDAMGERERLAAEMALVEPYFDADYYVASLPELREPVTDPLEHFCETGWRLLFAPNRDFDIWWYWASHLDPADESVNPLVHYALVGRDLGLATKPPTTAPSGPGAELPHDRPVRRATLFAGFDAEGVVDEATLILVRELARFSDVYCLFDSYLPDSELAKLREVATEAWSVRHGAYDFGSYSMLARDLVGWDRLQDYDEVLFVNDSSYLLRPLDEVFRQMDAERCDWWGLQATKGLAATKHLPSNQFTEPIPLDVVRDEMLARYEDDPIYDFHLASYFLVFRRPVLDDPVFRRLVDGVVPQQRKRLIIQKYEIGLTRLLIGRGHRFSTFVPALYPFHPVYSSWAFELIERGFPFLKRFLLYQNHYDVPGLAHWKDIVLRLTPDAPVEALEANL</sequence>
<evidence type="ECO:0000313" key="2">
    <source>
        <dbReference type="Proteomes" id="UP000620591"/>
    </source>
</evidence>
<dbReference type="RefSeq" id="WP_187769812.1">
    <property type="nucleotide sequence ID" value="NZ_JACTVM010000004.1"/>
</dbReference>
<evidence type="ECO:0000313" key="1">
    <source>
        <dbReference type="EMBL" id="MBC9227187.1"/>
    </source>
</evidence>
<name>A0A8I0EXI3_9ACTN</name>
<organism evidence="1 2">
    <name type="scientific">Aeromicrobium senzhongii</name>
    <dbReference type="NCBI Taxonomy" id="2663859"/>
    <lineage>
        <taxon>Bacteria</taxon>
        <taxon>Bacillati</taxon>
        <taxon>Actinomycetota</taxon>
        <taxon>Actinomycetes</taxon>
        <taxon>Propionibacteriales</taxon>
        <taxon>Nocardioidaceae</taxon>
        <taxon>Aeromicrobium</taxon>
    </lineage>
</organism>
<gene>
    <name evidence="1" type="ORF">IBG24_12765</name>
</gene>
<dbReference type="Proteomes" id="UP000620591">
    <property type="component" value="Unassembled WGS sequence"/>
</dbReference>
<dbReference type="InterPro" id="IPR007739">
    <property type="entry name" value="RgpF"/>
</dbReference>
<protein>
    <submittedName>
        <fullName evidence="1">Uncharacterized protein</fullName>
    </submittedName>
</protein>
<accession>A0A8I0EXI3</accession>
<comment type="caution">
    <text evidence="1">The sequence shown here is derived from an EMBL/GenBank/DDBJ whole genome shotgun (WGS) entry which is preliminary data.</text>
</comment>